<dbReference type="PANTHER" id="PTHR31313:SF81">
    <property type="entry name" value="TY1 ENHANCER ACTIVATOR"/>
    <property type="match status" value="1"/>
</dbReference>
<evidence type="ECO:0000256" key="7">
    <source>
        <dbReference type="SAM" id="MobiDB-lite"/>
    </source>
</evidence>
<accession>A0AAD6D5C5</accession>
<keyword evidence="2" id="KW-0862">Zinc</keyword>
<name>A0AAD6D5C5_9EURO</name>
<comment type="caution">
    <text evidence="9">The sequence shown here is derived from an EMBL/GenBank/DDBJ whole genome shotgun (WGS) entry which is preliminary data.</text>
</comment>
<proteinExistence type="predicted"/>
<keyword evidence="3" id="KW-0805">Transcription regulation</keyword>
<sequence length="561" mass="62572">MDLGFDLYNASCDDAAIHLADHCVSIITGLGSALQIYLLDQFWIHFNSCIPVVHKATFLTSLEEAYGDFCSPELHLAVLAMGLRRADHKRSDVLQLFLPNWDSILHKKLRLVIDNLSTRKERQSITYAQTLIILAQLEWERGRDHTARLHLTEIRNLRHELDMAISDDEIIAQRIALRAVSLIDSHTVLFNHNFNTILDDRSSISNFATVHRLRINPQSSTQTQDLSSQIFNAHLELMSITTNGIEQLQSQQTRSTDNPFSRLTALHNRLQSCQQFHAILILLYRPYSLQNSLASIMLRFKDVNIDQLSEEIHNILLTNAMQIADLILESRKRFELGAIFPLSVQQGALAAGVLLTMSRVAGNCIRDSSLRYLQYLQQFFSEMSAINGPAERLDRTLHDLTATSSSCDRPTQRRTQSVDITNSGRPGTETSIGGPNDTLCLHRSDDNGQGSLPGCAADQQGTTAAYAYTKDNGAPRSGLPDDLDPTRDLEHRTVPPPPATNTSINIRSLSQSSDRCINAMESESMPSSHTVDRGLNHLTPVDISLEEGGYLPLSCPSVQKI</sequence>
<gene>
    <name evidence="9" type="ORF">N7494_003140</name>
</gene>
<evidence type="ECO:0000256" key="3">
    <source>
        <dbReference type="ARBA" id="ARBA00023015"/>
    </source>
</evidence>
<evidence type="ECO:0000259" key="8">
    <source>
        <dbReference type="Pfam" id="PF04082"/>
    </source>
</evidence>
<evidence type="ECO:0000313" key="10">
    <source>
        <dbReference type="Proteomes" id="UP001220324"/>
    </source>
</evidence>
<dbReference type="InterPro" id="IPR007219">
    <property type="entry name" value="XnlR_reg_dom"/>
</dbReference>
<keyword evidence="5" id="KW-0804">Transcription</keyword>
<organism evidence="9 10">
    <name type="scientific">Penicillium frequentans</name>
    <dbReference type="NCBI Taxonomy" id="3151616"/>
    <lineage>
        <taxon>Eukaryota</taxon>
        <taxon>Fungi</taxon>
        <taxon>Dikarya</taxon>
        <taxon>Ascomycota</taxon>
        <taxon>Pezizomycotina</taxon>
        <taxon>Eurotiomycetes</taxon>
        <taxon>Eurotiomycetidae</taxon>
        <taxon>Eurotiales</taxon>
        <taxon>Aspergillaceae</taxon>
        <taxon>Penicillium</taxon>
    </lineage>
</organism>
<dbReference type="PANTHER" id="PTHR31313">
    <property type="entry name" value="TY1 ENHANCER ACTIVATOR"/>
    <property type="match status" value="1"/>
</dbReference>
<dbReference type="Proteomes" id="UP001220324">
    <property type="component" value="Unassembled WGS sequence"/>
</dbReference>
<reference evidence="9 10" key="1">
    <citation type="journal article" date="2023" name="IMA Fungus">
        <title>Comparative genomic study of the Penicillium genus elucidates a diverse pangenome and 15 lateral gene transfer events.</title>
        <authorList>
            <person name="Petersen C."/>
            <person name="Sorensen T."/>
            <person name="Nielsen M.R."/>
            <person name="Sondergaard T.E."/>
            <person name="Sorensen J.L."/>
            <person name="Fitzpatrick D.A."/>
            <person name="Frisvad J.C."/>
            <person name="Nielsen K.L."/>
        </authorList>
    </citation>
    <scope>NUCLEOTIDE SEQUENCE [LARGE SCALE GENOMIC DNA]</scope>
    <source>
        <strain evidence="9 10">IBT 35679</strain>
    </source>
</reference>
<dbReference type="AlphaFoldDB" id="A0AAD6D5C5"/>
<evidence type="ECO:0000256" key="4">
    <source>
        <dbReference type="ARBA" id="ARBA00023125"/>
    </source>
</evidence>
<keyword evidence="4" id="KW-0238">DNA-binding</keyword>
<feature type="region of interest" description="Disordered" evidence="7">
    <location>
        <begin position="469"/>
        <end position="503"/>
    </location>
</feature>
<dbReference type="CDD" id="cd12148">
    <property type="entry name" value="fungal_TF_MHR"/>
    <property type="match status" value="1"/>
</dbReference>
<dbReference type="InterPro" id="IPR051615">
    <property type="entry name" value="Transcr_Regulatory_Elem"/>
</dbReference>
<feature type="domain" description="Xylanolytic transcriptional activator regulatory" evidence="8">
    <location>
        <begin position="39"/>
        <end position="246"/>
    </location>
</feature>
<feature type="compositionally biased region" description="Basic and acidic residues" evidence="7">
    <location>
        <begin position="484"/>
        <end position="493"/>
    </location>
</feature>
<dbReference type="EMBL" id="JAQIZZ010000002">
    <property type="protein sequence ID" value="KAJ5553762.1"/>
    <property type="molecule type" value="Genomic_DNA"/>
</dbReference>
<evidence type="ECO:0000256" key="5">
    <source>
        <dbReference type="ARBA" id="ARBA00023163"/>
    </source>
</evidence>
<dbReference type="GO" id="GO:0003677">
    <property type="term" value="F:DNA binding"/>
    <property type="evidence" value="ECO:0007669"/>
    <property type="project" value="UniProtKB-KW"/>
</dbReference>
<feature type="region of interest" description="Disordered" evidence="7">
    <location>
        <begin position="402"/>
        <end position="445"/>
    </location>
</feature>
<evidence type="ECO:0000256" key="2">
    <source>
        <dbReference type="ARBA" id="ARBA00022833"/>
    </source>
</evidence>
<keyword evidence="6" id="KW-0539">Nucleus</keyword>
<feature type="compositionally biased region" description="Polar residues" evidence="7">
    <location>
        <begin position="402"/>
        <end position="433"/>
    </location>
</feature>
<evidence type="ECO:0000313" key="9">
    <source>
        <dbReference type="EMBL" id="KAJ5553762.1"/>
    </source>
</evidence>
<dbReference type="GO" id="GO:0008270">
    <property type="term" value="F:zinc ion binding"/>
    <property type="evidence" value="ECO:0007669"/>
    <property type="project" value="InterPro"/>
</dbReference>
<protein>
    <recommendedName>
        <fullName evidence="8">Xylanolytic transcriptional activator regulatory domain-containing protein</fullName>
    </recommendedName>
</protein>
<evidence type="ECO:0000256" key="6">
    <source>
        <dbReference type="ARBA" id="ARBA00023242"/>
    </source>
</evidence>
<dbReference type="GO" id="GO:0006351">
    <property type="term" value="P:DNA-templated transcription"/>
    <property type="evidence" value="ECO:0007669"/>
    <property type="project" value="InterPro"/>
</dbReference>
<keyword evidence="1" id="KW-0479">Metal-binding</keyword>
<dbReference type="Pfam" id="PF04082">
    <property type="entry name" value="Fungal_trans"/>
    <property type="match status" value="1"/>
</dbReference>
<keyword evidence="10" id="KW-1185">Reference proteome</keyword>
<evidence type="ECO:0000256" key="1">
    <source>
        <dbReference type="ARBA" id="ARBA00022723"/>
    </source>
</evidence>